<dbReference type="AlphaFoldDB" id="A0A7Y7ISY8"/>
<comment type="caution">
    <text evidence="1">The sequence shown here is derived from an EMBL/GenBank/DDBJ whole genome shotgun (WGS) entry which is preliminary data.</text>
</comment>
<evidence type="ECO:0000313" key="1">
    <source>
        <dbReference type="EMBL" id="NVN09784.1"/>
    </source>
</evidence>
<dbReference type="Proteomes" id="UP000534870">
    <property type="component" value="Unassembled WGS sequence"/>
</dbReference>
<name>A0A7Y7ISY8_9PROT</name>
<protein>
    <recommendedName>
        <fullName evidence="3">Pentapeptide repeat-containing protein</fullName>
    </recommendedName>
</protein>
<reference evidence="1 2" key="1">
    <citation type="submission" date="2020-06" db="EMBL/GenBank/DDBJ databases">
        <title>Description of novel acetic acid bacteria.</title>
        <authorList>
            <person name="Sombolestani A."/>
        </authorList>
    </citation>
    <scope>NUCLEOTIDE SEQUENCE [LARGE SCALE GENOMIC DNA]</scope>
    <source>
        <strain evidence="1 2">LMG 31431</strain>
    </source>
</reference>
<accession>A0A7Y7ISY8</accession>
<evidence type="ECO:0000313" key="2">
    <source>
        <dbReference type="Proteomes" id="UP000534870"/>
    </source>
</evidence>
<dbReference type="Gene3D" id="2.160.20.80">
    <property type="entry name" value="E3 ubiquitin-protein ligase SopA"/>
    <property type="match status" value="1"/>
</dbReference>
<gene>
    <name evidence="1" type="ORF">HUK84_01245</name>
</gene>
<evidence type="ECO:0008006" key="3">
    <source>
        <dbReference type="Google" id="ProtNLM"/>
    </source>
</evidence>
<dbReference type="SUPFAM" id="SSF141571">
    <property type="entry name" value="Pentapeptide repeat-like"/>
    <property type="match status" value="1"/>
</dbReference>
<proteinExistence type="predicted"/>
<organism evidence="1 2">
    <name type="scientific">Nguyenibacter vanlangensis</name>
    <dbReference type="NCBI Taxonomy" id="1216886"/>
    <lineage>
        <taxon>Bacteria</taxon>
        <taxon>Pseudomonadati</taxon>
        <taxon>Pseudomonadota</taxon>
        <taxon>Alphaproteobacteria</taxon>
        <taxon>Acetobacterales</taxon>
        <taxon>Acetobacteraceae</taxon>
        <taxon>Nguyenibacter</taxon>
    </lineage>
</organism>
<dbReference type="EMBL" id="JABXXP010000004">
    <property type="protein sequence ID" value="NVN09784.1"/>
    <property type="molecule type" value="Genomic_DNA"/>
</dbReference>
<dbReference type="RefSeq" id="WP_176638581.1">
    <property type="nucleotide sequence ID" value="NZ_JABXXP010000004.1"/>
</dbReference>
<sequence length="91" mass="9759">MTTVPLSNCDVQIVAQDGRLDGSTFEEVSMEKATFTSVGLNDAAFHRVSLDRSTLTAVSLVGVAISNSRYDGMTIEGIPVTELLRCFAETT</sequence>